<evidence type="ECO:0000256" key="2">
    <source>
        <dbReference type="ARBA" id="ARBA00022692"/>
    </source>
</evidence>
<evidence type="ECO:0000313" key="10">
    <source>
        <dbReference type="Proteomes" id="UP000036520"/>
    </source>
</evidence>
<feature type="transmembrane region" description="Helical" evidence="7">
    <location>
        <begin position="163"/>
        <end position="182"/>
    </location>
</feature>
<evidence type="ECO:0000256" key="6">
    <source>
        <dbReference type="ARBA" id="ARBA00023136"/>
    </source>
</evidence>
<dbReference type="PATRIC" id="fig|320787.5.peg.3066"/>
<evidence type="ECO:0000256" key="1">
    <source>
        <dbReference type="ARBA" id="ARBA00004127"/>
    </source>
</evidence>
<keyword evidence="6 7" id="KW-0472">Membrane</keyword>
<keyword evidence="3 7" id="KW-1133">Transmembrane helix</keyword>
<accession>A0A0H4PGN4</accession>
<dbReference type="GO" id="GO:0050479">
    <property type="term" value="F:glyceryl-ether monooxygenase activity"/>
    <property type="evidence" value="ECO:0007669"/>
    <property type="project" value="TreeGrafter"/>
</dbReference>
<dbReference type="GO" id="GO:0006643">
    <property type="term" value="P:membrane lipid metabolic process"/>
    <property type="evidence" value="ECO:0007669"/>
    <property type="project" value="TreeGrafter"/>
</dbReference>
<dbReference type="GO" id="GO:0016020">
    <property type="term" value="C:membrane"/>
    <property type="evidence" value="ECO:0007669"/>
    <property type="project" value="GOC"/>
</dbReference>
<dbReference type="InterPro" id="IPR006694">
    <property type="entry name" value="Fatty_acid_hydroxylase"/>
</dbReference>
<dbReference type="PANTHER" id="PTHR21624">
    <property type="entry name" value="STEROL DESATURASE-RELATED PROTEIN"/>
    <property type="match status" value="1"/>
</dbReference>
<evidence type="ECO:0000256" key="4">
    <source>
        <dbReference type="ARBA" id="ARBA00023002"/>
    </source>
</evidence>
<keyword evidence="5" id="KW-0443">Lipid metabolism</keyword>
<dbReference type="GO" id="GO:0005506">
    <property type="term" value="F:iron ion binding"/>
    <property type="evidence" value="ECO:0007669"/>
    <property type="project" value="InterPro"/>
</dbReference>
<evidence type="ECO:0000313" key="9">
    <source>
        <dbReference type="EMBL" id="AKP52215.1"/>
    </source>
</evidence>
<keyword evidence="10" id="KW-1185">Reference proteome</keyword>
<evidence type="ECO:0000259" key="8">
    <source>
        <dbReference type="Pfam" id="PF04116"/>
    </source>
</evidence>
<dbReference type="AlphaFoldDB" id="A0A0H4PGN4"/>
<evidence type="ECO:0000256" key="7">
    <source>
        <dbReference type="SAM" id="Phobius"/>
    </source>
</evidence>
<evidence type="ECO:0000256" key="3">
    <source>
        <dbReference type="ARBA" id="ARBA00022989"/>
    </source>
</evidence>
<dbReference type="Proteomes" id="UP000036520">
    <property type="component" value="Chromosome"/>
</dbReference>
<dbReference type="KEGG" id="camu:CA2015_2805"/>
<dbReference type="PANTHER" id="PTHR21624:SF1">
    <property type="entry name" value="ALKYLGLYCEROL MONOOXYGENASE"/>
    <property type="match status" value="1"/>
</dbReference>
<feature type="transmembrane region" description="Helical" evidence="7">
    <location>
        <begin position="47"/>
        <end position="66"/>
    </location>
</feature>
<dbReference type="GO" id="GO:0008610">
    <property type="term" value="P:lipid biosynthetic process"/>
    <property type="evidence" value="ECO:0007669"/>
    <property type="project" value="InterPro"/>
</dbReference>
<dbReference type="OrthoDB" id="9770329at2"/>
<gene>
    <name evidence="9" type="ORF">CA2015_2805</name>
</gene>
<keyword evidence="4" id="KW-0560">Oxidoreductase</keyword>
<evidence type="ECO:0000256" key="5">
    <source>
        <dbReference type="ARBA" id="ARBA00023098"/>
    </source>
</evidence>
<organism evidence="9 10">
    <name type="scientific">Cyclobacterium amurskyense</name>
    <dbReference type="NCBI Taxonomy" id="320787"/>
    <lineage>
        <taxon>Bacteria</taxon>
        <taxon>Pseudomonadati</taxon>
        <taxon>Bacteroidota</taxon>
        <taxon>Cytophagia</taxon>
        <taxon>Cytophagales</taxon>
        <taxon>Cyclobacteriaceae</taxon>
        <taxon>Cyclobacterium</taxon>
    </lineage>
</organism>
<name>A0A0H4PGN4_9BACT</name>
<feature type="transmembrane region" description="Helical" evidence="7">
    <location>
        <begin position="86"/>
        <end position="104"/>
    </location>
</feature>
<comment type="subcellular location">
    <subcellularLocation>
        <location evidence="1">Endomembrane system</location>
        <topology evidence="1">Multi-pass membrane protein</topology>
    </subcellularLocation>
</comment>
<dbReference type="STRING" id="320787.CA2015_2805"/>
<keyword evidence="2 7" id="KW-0812">Transmembrane</keyword>
<protein>
    <submittedName>
        <fullName evidence="9">Fatty acid hydroxylase</fullName>
    </submittedName>
</protein>
<feature type="domain" description="Fatty acid hydroxylase" evidence="8">
    <location>
        <begin position="92"/>
        <end position="228"/>
    </location>
</feature>
<dbReference type="EMBL" id="CP012040">
    <property type="protein sequence ID" value="AKP52215.1"/>
    <property type="molecule type" value="Genomic_DNA"/>
</dbReference>
<dbReference type="Pfam" id="PF04116">
    <property type="entry name" value="FA_hydroxylase"/>
    <property type="match status" value="1"/>
</dbReference>
<proteinExistence type="predicted"/>
<dbReference type="InterPro" id="IPR051689">
    <property type="entry name" value="Sterol_desaturase/TMEM195"/>
</dbReference>
<sequence length="289" mass="34183">MEFLDMILGIDPNFIVIGLIAIFFSLEQVSQSPVNFKKRIHHLFHNLLFQVILVGLNVFFVTFQVFSIEWLNEHHIGLLYLIELPFWIKLFISVALYDITAYWIHRGTHVIPLLWRFHRVHHSDTSMDASTVFRFHPFELILVFGMGNILTAALFGTDVLSMAVYYLFLYVFFFFEHANLTYPKWLNSTIGLIFVMPDHHRVHHQQDQYYTDSNYADIFIVWDRIFGTFKTMPAQKNKYGLMEFDEDKKQTFLFLIKSPFLNIKRITIDGEKGISRNKKTPLEQQNSDN</sequence>
<reference evidence="9 10" key="1">
    <citation type="submission" date="2015-07" db="EMBL/GenBank/DDBJ databases">
        <authorList>
            <person name="Kim K.M."/>
        </authorList>
    </citation>
    <scope>NUCLEOTIDE SEQUENCE [LARGE SCALE GENOMIC DNA]</scope>
    <source>
        <strain evidence="9 10">KCTC 12363</strain>
    </source>
</reference>
<dbReference type="GO" id="GO:0012505">
    <property type="term" value="C:endomembrane system"/>
    <property type="evidence" value="ECO:0007669"/>
    <property type="project" value="UniProtKB-SubCell"/>
</dbReference>
<feature type="transmembrane region" description="Helical" evidence="7">
    <location>
        <begin position="6"/>
        <end position="26"/>
    </location>
</feature>